<name>A0A5R9DW22_9ACTN</name>
<evidence type="ECO:0000313" key="3">
    <source>
        <dbReference type="Proteomes" id="UP000305921"/>
    </source>
</evidence>
<gene>
    <name evidence="2" type="ORF">FEF34_39780</name>
</gene>
<accession>A0A5R9DW22</accession>
<keyword evidence="3" id="KW-1185">Reference proteome</keyword>
<dbReference type="OrthoDB" id="4182604at2"/>
<comment type="caution">
    <text evidence="2">The sequence shown here is derived from an EMBL/GenBank/DDBJ whole genome shotgun (WGS) entry which is preliminary data.</text>
</comment>
<dbReference type="EMBL" id="VAWE01000003">
    <property type="protein sequence ID" value="TLQ38961.1"/>
    <property type="molecule type" value="Genomic_DNA"/>
</dbReference>
<protein>
    <submittedName>
        <fullName evidence="2">Uncharacterized protein</fullName>
    </submittedName>
</protein>
<feature type="compositionally biased region" description="Low complexity" evidence="1">
    <location>
        <begin position="18"/>
        <end position="31"/>
    </location>
</feature>
<feature type="region of interest" description="Disordered" evidence="1">
    <location>
        <begin position="1"/>
        <end position="31"/>
    </location>
</feature>
<dbReference type="Proteomes" id="UP000305921">
    <property type="component" value="Unassembled WGS sequence"/>
</dbReference>
<sequence>MVKKHGKKQRARQKSRRTGAAYAAAAAGTTHTHSPLPDMSVIRLVPHGSWRVLDLDLAARLVAACRVGCQPCQKSLAKKMLPDRATLAALAGAVYGTLPTSGMFASSPTREWAPLARAAMKAASGDEAFAAVEAMDEEAAAALLEDSLDHWAMGDPNLGDAVQMLAEAPPRQRPADPMDAFRAAGIEVVTLDDLDLGDDVDAYHLAPNYGVFVGETTTPEGQPMPMLTLYPETEDAGIKDLERRTDWEHWGLHGMPDMDPRWRLRANIAARSLTGLVHVDAEGQDDIELWRASESVRLPAEWWALLDRVQHVLVTGPVKTADPKTLAAAGDAGELLAVVARVSFH</sequence>
<dbReference type="RefSeq" id="WP_138058331.1">
    <property type="nucleotide sequence ID" value="NZ_VAWE01000003.1"/>
</dbReference>
<feature type="compositionally biased region" description="Basic residues" evidence="1">
    <location>
        <begin position="1"/>
        <end position="17"/>
    </location>
</feature>
<dbReference type="AlphaFoldDB" id="A0A5R9DW22"/>
<evidence type="ECO:0000256" key="1">
    <source>
        <dbReference type="SAM" id="MobiDB-lite"/>
    </source>
</evidence>
<evidence type="ECO:0000313" key="2">
    <source>
        <dbReference type="EMBL" id="TLQ38961.1"/>
    </source>
</evidence>
<reference evidence="2 3" key="1">
    <citation type="submission" date="2019-05" db="EMBL/GenBank/DDBJ databases">
        <title>Streptomyces marianii sp. nov., a novel marine actinomycete from southern coast of India.</title>
        <authorList>
            <person name="Iniyan A.M."/>
            <person name="Wink J."/>
            <person name="Ramprasad E."/>
            <person name="Ramana C.V."/>
            <person name="Bunk B."/>
            <person name="Sproer C."/>
            <person name="Joseph F.-J.R.S."/>
            <person name="Vincent S.G.P."/>
        </authorList>
    </citation>
    <scope>NUCLEOTIDE SEQUENCE [LARGE SCALE GENOMIC DNA]</scope>
    <source>
        <strain evidence="2 3">ICN19</strain>
    </source>
</reference>
<proteinExistence type="predicted"/>
<organism evidence="2 3">
    <name type="scientific">Streptomyces marianii</name>
    <dbReference type="NCBI Taxonomy" id="1817406"/>
    <lineage>
        <taxon>Bacteria</taxon>
        <taxon>Bacillati</taxon>
        <taxon>Actinomycetota</taxon>
        <taxon>Actinomycetes</taxon>
        <taxon>Kitasatosporales</taxon>
        <taxon>Streptomycetaceae</taxon>
        <taxon>Streptomyces</taxon>
    </lineage>
</organism>